<dbReference type="Gene3D" id="3.40.630.30">
    <property type="match status" value="2"/>
</dbReference>
<dbReference type="GO" id="GO:0009252">
    <property type="term" value="P:peptidoglycan biosynthetic process"/>
    <property type="evidence" value="ECO:0007669"/>
    <property type="project" value="UniProtKB-KW"/>
</dbReference>
<comment type="similarity">
    <text evidence="1">Belongs to the FemABX family.</text>
</comment>
<evidence type="ECO:0000313" key="9">
    <source>
        <dbReference type="Proteomes" id="UP000001964"/>
    </source>
</evidence>
<organism evidence="8 9">
    <name type="scientific">Maricaulis maris (strain MCS10)</name>
    <name type="common">Caulobacter maris</name>
    <dbReference type="NCBI Taxonomy" id="394221"/>
    <lineage>
        <taxon>Bacteria</taxon>
        <taxon>Pseudomonadati</taxon>
        <taxon>Pseudomonadota</taxon>
        <taxon>Alphaproteobacteria</taxon>
        <taxon>Maricaulales</taxon>
        <taxon>Maricaulaceae</taxon>
        <taxon>Maricaulis</taxon>
    </lineage>
</organism>
<accession>Q0ATM9</accession>
<dbReference type="SUPFAM" id="SSF55729">
    <property type="entry name" value="Acyl-CoA N-acyltransferases (Nat)"/>
    <property type="match status" value="2"/>
</dbReference>
<dbReference type="Proteomes" id="UP000001964">
    <property type="component" value="Chromosome"/>
</dbReference>
<evidence type="ECO:0000256" key="4">
    <source>
        <dbReference type="ARBA" id="ARBA00022984"/>
    </source>
</evidence>
<proteinExistence type="inferred from homology"/>
<keyword evidence="4" id="KW-0573">Peptidoglycan synthesis</keyword>
<evidence type="ECO:0000256" key="3">
    <source>
        <dbReference type="ARBA" id="ARBA00022960"/>
    </source>
</evidence>
<dbReference type="PROSITE" id="PS51191">
    <property type="entry name" value="FEMABX"/>
    <property type="match status" value="1"/>
</dbReference>
<keyword evidence="6" id="KW-0961">Cell wall biogenesis/degradation</keyword>
<dbReference type="eggNOG" id="COG2348">
    <property type="taxonomic scope" value="Bacteria"/>
</dbReference>
<keyword evidence="3" id="KW-0133">Cell shape</keyword>
<keyword evidence="5" id="KW-0012">Acyltransferase</keyword>
<dbReference type="InterPro" id="IPR003447">
    <property type="entry name" value="FEMABX"/>
</dbReference>
<feature type="domain" description="BioF2-like acetyltransferase" evidence="7">
    <location>
        <begin position="171"/>
        <end position="297"/>
    </location>
</feature>
<dbReference type="AlphaFoldDB" id="Q0ATM9"/>
<evidence type="ECO:0000313" key="8">
    <source>
        <dbReference type="EMBL" id="ABI64358.1"/>
    </source>
</evidence>
<dbReference type="OrthoDB" id="341858at2"/>
<evidence type="ECO:0000256" key="1">
    <source>
        <dbReference type="ARBA" id="ARBA00009943"/>
    </source>
</evidence>
<evidence type="ECO:0000256" key="2">
    <source>
        <dbReference type="ARBA" id="ARBA00022679"/>
    </source>
</evidence>
<sequence length="323" mass="34858">MTASFWLCLTLINRISLTLPAMQIDLDIGRPTWDLALMARPAALQQDWSYGDAVRALGGTVLRAGLVADGVLIGVAQFTSRKIAGVVGMALCTRGPVWLEAVPPDAKAAACRALKRGLGLDRPRIVLFSPDETDRSGMKGMKRVMTGHSTVLLDLDQSLDALRASLDSKWRNNLTAAEKAGLKVTVSGTKPAQYRWLLETEEGQRAARGYRSTPAALMPAYVEAKGDRDTLLVLRLDEGKQKRAAMMFVIHGAAATYQMGWLDHENAPRGAHNLLLWQGIEQLRARGVRQLDLGGVNTTSGAGIARFKIGAGGQVITLAGTYL</sequence>
<dbReference type="Pfam" id="PF13480">
    <property type="entry name" value="Acetyltransf_6"/>
    <property type="match status" value="1"/>
</dbReference>
<dbReference type="STRING" id="394221.Mmar10_0062"/>
<dbReference type="GO" id="GO:0016755">
    <property type="term" value="F:aminoacyltransferase activity"/>
    <property type="evidence" value="ECO:0007669"/>
    <property type="project" value="InterPro"/>
</dbReference>
<dbReference type="InterPro" id="IPR050644">
    <property type="entry name" value="PG_Glycine_Bridge_Synth"/>
</dbReference>
<dbReference type="PANTHER" id="PTHR36174:SF1">
    <property type="entry name" value="LIPID II:GLYCINE GLYCYLTRANSFERASE"/>
    <property type="match status" value="1"/>
</dbReference>
<dbReference type="InterPro" id="IPR016181">
    <property type="entry name" value="Acyl_CoA_acyltransferase"/>
</dbReference>
<dbReference type="GO" id="GO:0071555">
    <property type="term" value="P:cell wall organization"/>
    <property type="evidence" value="ECO:0007669"/>
    <property type="project" value="UniProtKB-KW"/>
</dbReference>
<protein>
    <submittedName>
        <fullName evidence="8">Putative FemAB family protein</fullName>
    </submittedName>
</protein>
<keyword evidence="9" id="KW-1185">Reference proteome</keyword>
<name>Q0ATM9_MARMM</name>
<dbReference type="KEGG" id="mmr:Mmar10_0062"/>
<dbReference type="HOGENOM" id="CLU_072557_0_0_5"/>
<gene>
    <name evidence="8" type="ordered locus">Mmar10_0062</name>
</gene>
<dbReference type="PANTHER" id="PTHR36174">
    <property type="entry name" value="LIPID II:GLYCINE GLYCYLTRANSFERASE"/>
    <property type="match status" value="1"/>
</dbReference>
<dbReference type="EMBL" id="CP000449">
    <property type="protein sequence ID" value="ABI64358.1"/>
    <property type="molecule type" value="Genomic_DNA"/>
</dbReference>
<evidence type="ECO:0000256" key="5">
    <source>
        <dbReference type="ARBA" id="ARBA00023315"/>
    </source>
</evidence>
<dbReference type="GO" id="GO:0008360">
    <property type="term" value="P:regulation of cell shape"/>
    <property type="evidence" value="ECO:0007669"/>
    <property type="project" value="UniProtKB-KW"/>
</dbReference>
<evidence type="ECO:0000256" key="6">
    <source>
        <dbReference type="ARBA" id="ARBA00023316"/>
    </source>
</evidence>
<dbReference type="InterPro" id="IPR038740">
    <property type="entry name" value="BioF2-like_GNAT_dom"/>
</dbReference>
<reference evidence="8 9" key="1">
    <citation type="submission" date="2006-08" db="EMBL/GenBank/DDBJ databases">
        <title>Complete sequence of Maricaulis maris MCS10.</title>
        <authorList>
            <consortium name="US DOE Joint Genome Institute"/>
            <person name="Copeland A."/>
            <person name="Lucas S."/>
            <person name="Lapidus A."/>
            <person name="Barry K."/>
            <person name="Detter J.C."/>
            <person name="Glavina del Rio T."/>
            <person name="Hammon N."/>
            <person name="Israni S."/>
            <person name="Dalin E."/>
            <person name="Tice H."/>
            <person name="Pitluck S."/>
            <person name="Saunders E."/>
            <person name="Brettin T."/>
            <person name="Bruce D."/>
            <person name="Han C."/>
            <person name="Tapia R."/>
            <person name="Gilna P."/>
            <person name="Schmutz J."/>
            <person name="Larimer F."/>
            <person name="Land M."/>
            <person name="Hauser L."/>
            <person name="Kyrpides N."/>
            <person name="Mikhailova N."/>
            <person name="Viollier P."/>
            <person name="Stephens C."/>
            <person name="Richardson P."/>
        </authorList>
    </citation>
    <scope>NUCLEOTIDE SEQUENCE [LARGE SCALE GENOMIC DNA]</scope>
    <source>
        <strain evidence="8 9">MCS10</strain>
    </source>
</reference>
<keyword evidence="2" id="KW-0808">Transferase</keyword>
<evidence type="ECO:0000259" key="7">
    <source>
        <dbReference type="Pfam" id="PF13480"/>
    </source>
</evidence>